<dbReference type="Proteomes" id="UP000544127">
    <property type="component" value="Unassembled WGS sequence"/>
</dbReference>
<dbReference type="GO" id="GO:0005886">
    <property type="term" value="C:plasma membrane"/>
    <property type="evidence" value="ECO:0007669"/>
    <property type="project" value="TreeGrafter"/>
</dbReference>
<evidence type="ECO:0000313" key="6">
    <source>
        <dbReference type="Proteomes" id="UP000544127"/>
    </source>
</evidence>
<keyword evidence="6" id="KW-1185">Reference proteome</keyword>
<dbReference type="GO" id="GO:0007266">
    <property type="term" value="P:Rho protein signal transduction"/>
    <property type="evidence" value="ECO:0007669"/>
    <property type="project" value="TreeGrafter"/>
</dbReference>
<evidence type="ECO:0000256" key="2">
    <source>
        <dbReference type="ARBA" id="ARBA00010770"/>
    </source>
</evidence>
<dbReference type="GO" id="GO:0005856">
    <property type="term" value="C:cytoskeleton"/>
    <property type="evidence" value="ECO:0007669"/>
    <property type="project" value="TreeGrafter"/>
</dbReference>
<dbReference type="PROSITE" id="PS50108">
    <property type="entry name" value="CRIB"/>
    <property type="match status" value="1"/>
</dbReference>
<dbReference type="InterPro" id="IPR029273">
    <property type="entry name" value="Cdc42_effect-like"/>
</dbReference>
<dbReference type="GO" id="GO:0030838">
    <property type="term" value="P:positive regulation of actin filament polymerization"/>
    <property type="evidence" value="ECO:0007669"/>
    <property type="project" value="TreeGrafter"/>
</dbReference>
<dbReference type="GO" id="GO:0008360">
    <property type="term" value="P:regulation of cell shape"/>
    <property type="evidence" value="ECO:0007669"/>
    <property type="project" value="TreeGrafter"/>
</dbReference>
<dbReference type="Pfam" id="PF14957">
    <property type="entry name" value="BORG_CEP"/>
    <property type="match status" value="1"/>
</dbReference>
<dbReference type="InterPro" id="IPR000095">
    <property type="entry name" value="CRIB_dom"/>
</dbReference>
<dbReference type="EMBL" id="VZRI01013548">
    <property type="protein sequence ID" value="NWV01081.1"/>
    <property type="molecule type" value="Genomic_DNA"/>
</dbReference>
<accession>A0A7K6BFE7</accession>
<dbReference type="GO" id="GO:0031267">
    <property type="term" value="F:small GTPase binding"/>
    <property type="evidence" value="ECO:0007669"/>
    <property type="project" value="TreeGrafter"/>
</dbReference>
<feature type="domain" description="CRIB" evidence="4">
    <location>
        <begin position="31"/>
        <end position="45"/>
    </location>
</feature>
<feature type="compositionally biased region" description="Basic and acidic residues" evidence="3">
    <location>
        <begin position="149"/>
        <end position="170"/>
    </location>
</feature>
<dbReference type="Pfam" id="PF00786">
    <property type="entry name" value="PBD"/>
    <property type="match status" value="1"/>
</dbReference>
<comment type="subcellular location">
    <subcellularLocation>
        <location evidence="1">Endomembrane system</location>
        <topology evidence="1">Peripheral membrane protein</topology>
    </subcellularLocation>
</comment>
<evidence type="ECO:0000259" key="4">
    <source>
        <dbReference type="PROSITE" id="PS50108"/>
    </source>
</evidence>
<comment type="similarity">
    <text evidence="2">Belongs to the BORG/CEP family.</text>
</comment>
<dbReference type="SMART" id="SM00285">
    <property type="entry name" value="PBD"/>
    <property type="match status" value="1"/>
</dbReference>
<dbReference type="GO" id="GO:0005737">
    <property type="term" value="C:cytoplasm"/>
    <property type="evidence" value="ECO:0007669"/>
    <property type="project" value="UniProtKB-ARBA"/>
</dbReference>
<reference evidence="5 6" key="1">
    <citation type="submission" date="2019-09" db="EMBL/GenBank/DDBJ databases">
        <title>Bird 10,000 Genomes (B10K) Project - Family phase.</title>
        <authorList>
            <person name="Zhang G."/>
        </authorList>
    </citation>
    <scope>NUCLEOTIDE SEQUENCE [LARGE SCALE GENOMIC DNA]</scope>
    <source>
        <strain evidence="5">B10K-DU-012-37</strain>
    </source>
</reference>
<comment type="caution">
    <text evidence="5">The sequence shown here is derived from an EMBL/GenBank/DDBJ whole genome shotgun (WGS) entry which is preliminary data.</text>
</comment>
<evidence type="ECO:0000313" key="5">
    <source>
        <dbReference type="EMBL" id="NWV01081.1"/>
    </source>
</evidence>
<organism evidence="5 6">
    <name type="scientific">Upupa epops</name>
    <name type="common">Eurasian hoopoe</name>
    <dbReference type="NCBI Taxonomy" id="57439"/>
    <lineage>
        <taxon>Eukaryota</taxon>
        <taxon>Metazoa</taxon>
        <taxon>Chordata</taxon>
        <taxon>Craniata</taxon>
        <taxon>Vertebrata</taxon>
        <taxon>Euteleostomi</taxon>
        <taxon>Archelosauria</taxon>
        <taxon>Archosauria</taxon>
        <taxon>Dinosauria</taxon>
        <taxon>Saurischia</taxon>
        <taxon>Theropoda</taxon>
        <taxon>Coelurosauria</taxon>
        <taxon>Aves</taxon>
        <taxon>Neognathae</taxon>
        <taxon>Neoaves</taxon>
        <taxon>Telluraves</taxon>
        <taxon>Coraciimorphae</taxon>
        <taxon>Bucerotiformes</taxon>
        <taxon>Upupidae</taxon>
        <taxon>Upupa</taxon>
    </lineage>
</organism>
<gene>
    <name evidence="5" type="primary">Cdc42ep3</name>
    <name evidence="5" type="ORF">UPUEPO_R02891</name>
</gene>
<dbReference type="OrthoDB" id="9948028at2759"/>
<dbReference type="AlphaFoldDB" id="A0A7K6BFE7"/>
<feature type="non-terminal residue" evidence="5">
    <location>
        <position position="252"/>
    </location>
</feature>
<dbReference type="PANTHER" id="PTHR15344:SF3">
    <property type="entry name" value="CDC42 EFFECTOR PROTEIN 3"/>
    <property type="match status" value="1"/>
</dbReference>
<dbReference type="PANTHER" id="PTHR15344">
    <property type="entry name" value="CDC42 EFFECTOR PROTEIN BORG"/>
    <property type="match status" value="1"/>
</dbReference>
<feature type="non-terminal residue" evidence="5">
    <location>
        <position position="1"/>
    </location>
</feature>
<name>A0A7K6BFE7_UPUEP</name>
<feature type="region of interest" description="Disordered" evidence="3">
    <location>
        <begin position="139"/>
        <end position="185"/>
    </location>
</feature>
<dbReference type="GO" id="GO:0012505">
    <property type="term" value="C:endomembrane system"/>
    <property type="evidence" value="ECO:0007669"/>
    <property type="project" value="UniProtKB-SubCell"/>
</dbReference>
<evidence type="ECO:0000256" key="1">
    <source>
        <dbReference type="ARBA" id="ARBA00004184"/>
    </source>
</evidence>
<dbReference type="GO" id="GO:0031274">
    <property type="term" value="P:positive regulation of pseudopodium assembly"/>
    <property type="evidence" value="ECO:0007669"/>
    <property type="project" value="TreeGrafter"/>
</dbReference>
<protein>
    <submittedName>
        <fullName evidence="5">BORG2 protein</fullName>
    </submittedName>
</protein>
<sequence length="252" mass="28025">MPAKTPIYLKAANNKKGKKFKLRDVLSPDMISPPLGDFRHTIHIGKEGQHDVFGDISFLQGNYELLPGNEGETRVSQSDGHNEFFRANSTSESVFTETPSPVLKNAISLPTIGGSQALTLPLVSPVTFNLRKESIKSSRNPRLSCEPVTEERLQDKSQQMEDGETYKDDIWEQNGSSHCSNDRDSNSSFSERCADWQAVDLFDDSQLSCDLTKTKRNSEESLSDLADSLLSLQLDLGPSLLDEVLNVMDKNK</sequence>
<dbReference type="InterPro" id="IPR051296">
    <property type="entry name" value="Cdc42_Effector_BORG/CEP"/>
</dbReference>
<proteinExistence type="inferred from homology"/>
<evidence type="ECO:0000256" key="3">
    <source>
        <dbReference type="SAM" id="MobiDB-lite"/>
    </source>
</evidence>